<keyword evidence="6" id="KW-0598">Phosphotransferase system</keyword>
<dbReference type="PROSITE" id="PS51098">
    <property type="entry name" value="PTS_EIIB_TYPE_1"/>
    <property type="match status" value="1"/>
</dbReference>
<dbReference type="GO" id="GO:0090589">
    <property type="term" value="F:protein-phosphocysteine-trehalose phosphotransferase system transporter activity"/>
    <property type="evidence" value="ECO:0007669"/>
    <property type="project" value="TreeGrafter"/>
</dbReference>
<evidence type="ECO:0000256" key="3">
    <source>
        <dbReference type="ARBA" id="ARBA00022475"/>
    </source>
</evidence>
<feature type="transmembrane region" description="Helical" evidence="12">
    <location>
        <begin position="141"/>
        <end position="164"/>
    </location>
</feature>
<feature type="active site" description="Phosphocysteine intermediate; for EIIB activity" evidence="11">
    <location>
        <position position="26"/>
    </location>
</feature>
<dbReference type="FunFam" id="2.70.70.10:FF:000001">
    <property type="entry name" value="PTS system glucose-specific IIA component"/>
    <property type="match status" value="1"/>
</dbReference>
<dbReference type="Pfam" id="PF02378">
    <property type="entry name" value="PTS_EIIC"/>
    <property type="match status" value="1"/>
</dbReference>
<dbReference type="InterPro" id="IPR013013">
    <property type="entry name" value="PTS_EIIC_1"/>
</dbReference>
<dbReference type="PROSITE" id="PS51093">
    <property type="entry name" value="PTS_EIIA_TYPE_1"/>
    <property type="match status" value="1"/>
</dbReference>
<evidence type="ECO:0000256" key="8">
    <source>
        <dbReference type="ARBA" id="ARBA00022777"/>
    </source>
</evidence>
<dbReference type="InterPro" id="IPR050558">
    <property type="entry name" value="PTS_Sugar-Specific_Components"/>
</dbReference>
<comment type="caution">
    <text evidence="16">The sequence shown here is derived from an EMBL/GenBank/DDBJ whole genome shotgun (WGS) entry which is preliminary data.</text>
</comment>
<dbReference type="RefSeq" id="WP_101177459.1">
    <property type="nucleotide sequence ID" value="NZ_PISE01000025.1"/>
</dbReference>
<evidence type="ECO:0000259" key="14">
    <source>
        <dbReference type="PROSITE" id="PS51098"/>
    </source>
</evidence>
<feature type="transmembrane region" description="Helical" evidence="12">
    <location>
        <begin position="284"/>
        <end position="307"/>
    </location>
</feature>
<dbReference type="PANTHER" id="PTHR30175">
    <property type="entry name" value="PHOSPHOTRANSFERASE SYSTEM TRANSPORT PROTEIN"/>
    <property type="match status" value="1"/>
</dbReference>
<dbReference type="Proteomes" id="UP000233375">
    <property type="component" value="Unassembled WGS sequence"/>
</dbReference>
<keyword evidence="17" id="KW-1185">Reference proteome</keyword>
<keyword evidence="2" id="KW-0813">Transport</keyword>
<keyword evidence="8" id="KW-0418">Kinase</keyword>
<evidence type="ECO:0000256" key="11">
    <source>
        <dbReference type="PROSITE-ProRule" id="PRU00421"/>
    </source>
</evidence>
<evidence type="ECO:0000256" key="6">
    <source>
        <dbReference type="ARBA" id="ARBA00022683"/>
    </source>
</evidence>
<dbReference type="CDD" id="cd00212">
    <property type="entry name" value="PTS_IIB_glc"/>
    <property type="match status" value="1"/>
</dbReference>
<evidence type="ECO:0000313" key="17">
    <source>
        <dbReference type="Proteomes" id="UP000233375"/>
    </source>
</evidence>
<name>A0A2N0Z1H2_9BACI</name>
<evidence type="ECO:0000259" key="13">
    <source>
        <dbReference type="PROSITE" id="PS51093"/>
    </source>
</evidence>
<dbReference type="AlphaFoldDB" id="A0A2N0Z1H2"/>
<feature type="domain" description="PTS EIIA type-1" evidence="13">
    <location>
        <begin position="495"/>
        <end position="599"/>
    </location>
</feature>
<keyword evidence="10 12" id="KW-0472">Membrane</keyword>
<feature type="transmembrane region" description="Helical" evidence="12">
    <location>
        <begin position="380"/>
        <end position="405"/>
    </location>
</feature>
<dbReference type="OrthoDB" id="9769191at2"/>
<evidence type="ECO:0000256" key="9">
    <source>
        <dbReference type="ARBA" id="ARBA00022989"/>
    </source>
</evidence>
<dbReference type="InterPro" id="IPR001127">
    <property type="entry name" value="PTS_EIIA_1_perm"/>
</dbReference>
<protein>
    <submittedName>
        <fullName evidence="16">PTS beta-glucoside transporter subunit EIIBCA</fullName>
    </submittedName>
</protein>
<sequence>MDFQKLAQEILKNVGGEKNISNLTHCATRLRFNLNDNSKVNEGVLKNTKGVLGVVNKGGQFQLIIGPEVPKAYEALMNSVNISSNNSEEPKEKKGFVTNLLDIVAGVFTPILPAIIGAGLIKSVLAIAVLCGINTEGHTYYFLNFIGDAPLYFLPVMLAFTAAVKFKCNPFIAVAIAGAMIHPSYTALVTDQFNIHFTSFLGIPVTLATYSSSVIPILLTVWILSYVDRFLEKHIPKMIRFFLKPLLCLLIVTPLAFIVLGPLGFVAGTGISTGLNMLNLYAPWLVPTIIGTIFPLMVTTGMHYGLVPFMIQSYASIGYETIAGPGNLPSNIAQGAAALCVALKTKNKDLKQLAFSSGITAILGITEPALFGVTLKIKRALYAVMIGGGVGGFYSGITGVKGYAFSSPGLLSLPAFIGPDGWTNLINACISMTIAFIVTFVILWFWGFEDMPSDEDKNMMNNVAENQTNFEIKAVNETIQSPIKGKVIDLKEVKDPTFAEEMLGKGVAIEPIEGRVVSPIDGVVSAIFPTKHAIGLTSDKGTELLIHIGIDTVNLQGKYFTSYVKTGDRINVGQLMVEFEMDKIKEAGYEIVTPVVVTNVERYKEINKIASGFVNEKENIMDAILK</sequence>
<comment type="subcellular location">
    <subcellularLocation>
        <location evidence="1">Cell membrane</location>
        <topology evidence="1">Multi-pass membrane protein</topology>
    </subcellularLocation>
</comment>
<evidence type="ECO:0000256" key="4">
    <source>
        <dbReference type="ARBA" id="ARBA00022597"/>
    </source>
</evidence>
<keyword evidence="3" id="KW-1003">Cell membrane</keyword>
<dbReference type="GO" id="GO:0005886">
    <property type="term" value="C:plasma membrane"/>
    <property type="evidence" value="ECO:0007669"/>
    <property type="project" value="UniProtKB-SubCell"/>
</dbReference>
<dbReference type="InterPro" id="IPR011055">
    <property type="entry name" value="Dup_hybrid_motif"/>
</dbReference>
<feature type="transmembrane region" description="Helical" evidence="12">
    <location>
        <begin position="200"/>
        <end position="225"/>
    </location>
</feature>
<evidence type="ECO:0000256" key="7">
    <source>
        <dbReference type="ARBA" id="ARBA00022692"/>
    </source>
</evidence>
<proteinExistence type="predicted"/>
<evidence type="ECO:0000256" key="5">
    <source>
        <dbReference type="ARBA" id="ARBA00022679"/>
    </source>
</evidence>
<evidence type="ECO:0000256" key="1">
    <source>
        <dbReference type="ARBA" id="ARBA00004651"/>
    </source>
</evidence>
<gene>
    <name evidence="16" type="ORF">CWS01_12095</name>
</gene>
<dbReference type="SUPFAM" id="SSF55604">
    <property type="entry name" value="Glucose permease domain IIB"/>
    <property type="match status" value="1"/>
</dbReference>
<keyword evidence="5" id="KW-0808">Transferase</keyword>
<keyword evidence="4" id="KW-0762">Sugar transport</keyword>
<dbReference type="EMBL" id="PISE01000025">
    <property type="protein sequence ID" value="PKG23353.1"/>
    <property type="molecule type" value="Genomic_DNA"/>
</dbReference>
<evidence type="ECO:0000259" key="15">
    <source>
        <dbReference type="PROSITE" id="PS51103"/>
    </source>
</evidence>
<dbReference type="Gene3D" id="3.30.1360.60">
    <property type="entry name" value="Glucose permease domain IIB"/>
    <property type="match status" value="1"/>
</dbReference>
<dbReference type="FunFam" id="3.30.1360.60:FF:000001">
    <property type="entry name" value="PTS system glucose-specific IIBC component PtsG"/>
    <property type="match status" value="1"/>
</dbReference>
<feature type="domain" description="PTS EIIC type-1" evidence="15">
    <location>
        <begin position="102"/>
        <end position="462"/>
    </location>
</feature>
<dbReference type="InterPro" id="IPR001996">
    <property type="entry name" value="PTS_IIB_1"/>
</dbReference>
<dbReference type="InterPro" id="IPR011297">
    <property type="entry name" value="PTS_IIABC_b_glu"/>
</dbReference>
<keyword evidence="9 12" id="KW-1133">Transmembrane helix</keyword>
<dbReference type="GO" id="GO:0008982">
    <property type="term" value="F:protein-N(PI)-phosphohistidine-sugar phosphotransferase activity"/>
    <property type="evidence" value="ECO:0007669"/>
    <property type="project" value="InterPro"/>
</dbReference>
<dbReference type="PROSITE" id="PS51103">
    <property type="entry name" value="PTS_EIIC_TYPE_1"/>
    <property type="match status" value="1"/>
</dbReference>
<dbReference type="NCBIfam" id="TIGR00830">
    <property type="entry name" value="PTBA"/>
    <property type="match status" value="1"/>
</dbReference>
<organism evidence="16 17">
    <name type="scientific">Niallia nealsonii</name>
    <dbReference type="NCBI Taxonomy" id="115979"/>
    <lineage>
        <taxon>Bacteria</taxon>
        <taxon>Bacillati</taxon>
        <taxon>Bacillota</taxon>
        <taxon>Bacilli</taxon>
        <taxon>Bacillales</taxon>
        <taxon>Bacillaceae</taxon>
        <taxon>Niallia</taxon>
    </lineage>
</organism>
<dbReference type="PROSITE" id="PS01035">
    <property type="entry name" value="PTS_EIIB_TYPE_1_CYS"/>
    <property type="match status" value="1"/>
</dbReference>
<feature type="transmembrane region" description="Helical" evidence="12">
    <location>
        <begin position="171"/>
        <end position="188"/>
    </location>
</feature>
<feature type="transmembrane region" description="Helical" evidence="12">
    <location>
        <begin position="425"/>
        <end position="448"/>
    </location>
</feature>
<dbReference type="NCBIfam" id="TIGR01995">
    <property type="entry name" value="PTS-II-ABC-beta"/>
    <property type="match status" value="1"/>
</dbReference>
<dbReference type="SUPFAM" id="SSF51261">
    <property type="entry name" value="Duplicated hybrid motif"/>
    <property type="match status" value="1"/>
</dbReference>
<feature type="domain" description="PTS EIIB type-1" evidence="14">
    <location>
        <begin position="4"/>
        <end position="86"/>
    </location>
</feature>
<dbReference type="InterPro" id="IPR036878">
    <property type="entry name" value="Glu_permease_IIB"/>
</dbReference>
<dbReference type="PROSITE" id="PS00371">
    <property type="entry name" value="PTS_EIIA_TYPE_1_HIS"/>
    <property type="match status" value="1"/>
</dbReference>
<keyword evidence="7 12" id="KW-0812">Transmembrane</keyword>
<evidence type="ECO:0000256" key="10">
    <source>
        <dbReference type="ARBA" id="ARBA00023136"/>
    </source>
</evidence>
<accession>A0A2N0Z1H2</accession>
<dbReference type="Pfam" id="PF00367">
    <property type="entry name" value="PTS_EIIB"/>
    <property type="match status" value="1"/>
</dbReference>
<dbReference type="PANTHER" id="PTHR30175:SF1">
    <property type="entry name" value="PTS SYSTEM ARBUTIN-, CELLOBIOSE-, AND SALICIN-SPECIFIC EIIBC COMPONENT-RELATED"/>
    <property type="match status" value="1"/>
</dbReference>
<dbReference type="InterPro" id="IPR003352">
    <property type="entry name" value="PTS_EIIC"/>
</dbReference>
<dbReference type="GO" id="GO:0009401">
    <property type="term" value="P:phosphoenolpyruvate-dependent sugar phosphotransferase system"/>
    <property type="evidence" value="ECO:0007669"/>
    <property type="project" value="UniProtKB-KW"/>
</dbReference>
<feature type="transmembrane region" description="Helical" evidence="12">
    <location>
        <begin position="246"/>
        <end position="272"/>
    </location>
</feature>
<dbReference type="GO" id="GO:0016301">
    <property type="term" value="F:kinase activity"/>
    <property type="evidence" value="ECO:0007669"/>
    <property type="project" value="UniProtKB-KW"/>
</dbReference>
<dbReference type="Gene3D" id="2.70.70.10">
    <property type="entry name" value="Glucose Permease (Domain IIA)"/>
    <property type="match status" value="1"/>
</dbReference>
<dbReference type="GO" id="GO:0015771">
    <property type="term" value="P:trehalose transport"/>
    <property type="evidence" value="ECO:0007669"/>
    <property type="project" value="TreeGrafter"/>
</dbReference>
<evidence type="ECO:0000313" key="16">
    <source>
        <dbReference type="EMBL" id="PKG23353.1"/>
    </source>
</evidence>
<dbReference type="InterPro" id="IPR018113">
    <property type="entry name" value="PTrfase_EIIB_Cys"/>
</dbReference>
<evidence type="ECO:0000256" key="2">
    <source>
        <dbReference type="ARBA" id="ARBA00022448"/>
    </source>
</evidence>
<feature type="transmembrane region" description="Helical" evidence="12">
    <location>
        <begin position="100"/>
        <end position="121"/>
    </location>
</feature>
<evidence type="ECO:0000256" key="12">
    <source>
        <dbReference type="SAM" id="Phobius"/>
    </source>
</evidence>
<reference evidence="16 17" key="1">
    <citation type="journal article" date="2003" name="Int. J. Syst. Evol. Microbiol.">
        <title>Bacillus nealsonii sp. nov., isolated from a spacecraft-assembly facility, whose spores are gamma-radiation resistant.</title>
        <authorList>
            <person name="Venkateswaran K."/>
            <person name="Kempf M."/>
            <person name="Chen F."/>
            <person name="Satomi M."/>
            <person name="Nicholson W."/>
            <person name="Kern R."/>
        </authorList>
    </citation>
    <scope>NUCLEOTIDE SEQUENCE [LARGE SCALE GENOMIC DNA]</scope>
    <source>
        <strain evidence="16 17">FO-92</strain>
    </source>
</reference>
<dbReference type="Pfam" id="PF00358">
    <property type="entry name" value="PTS_EIIA_1"/>
    <property type="match status" value="1"/>
</dbReference>